<protein>
    <recommendedName>
        <fullName evidence="5">EF-hand domain-containing protein</fullName>
    </recommendedName>
</protein>
<dbReference type="Pfam" id="PF13405">
    <property type="entry name" value="EF-hand_6"/>
    <property type="match status" value="1"/>
</dbReference>
<dbReference type="Gene3D" id="1.10.238.10">
    <property type="entry name" value="EF-hand"/>
    <property type="match status" value="2"/>
</dbReference>
<evidence type="ECO:0000256" key="2">
    <source>
        <dbReference type="ARBA" id="ARBA00022723"/>
    </source>
</evidence>
<dbReference type="GO" id="GO:0005509">
    <property type="term" value="F:calcium ion binding"/>
    <property type="evidence" value="ECO:0007669"/>
    <property type="project" value="InterPro"/>
</dbReference>
<dbReference type="SUPFAM" id="SSF47473">
    <property type="entry name" value="EF-hand"/>
    <property type="match status" value="1"/>
</dbReference>
<keyword evidence="4" id="KW-0106">Calcium</keyword>
<evidence type="ECO:0000259" key="5">
    <source>
        <dbReference type="PROSITE" id="PS50222"/>
    </source>
</evidence>
<dbReference type="AlphaFoldDB" id="A0AAN7GN76"/>
<comment type="function">
    <text evidence="1">Potential calcium sensor.</text>
</comment>
<dbReference type="FunFam" id="1.10.238.10:FF:000089">
    <property type="entry name" value="calmodulin-like protein 3"/>
    <property type="match status" value="1"/>
</dbReference>
<dbReference type="InterPro" id="IPR018247">
    <property type="entry name" value="EF_Hand_1_Ca_BS"/>
</dbReference>
<accession>A0AAN7GN76</accession>
<evidence type="ECO:0000256" key="3">
    <source>
        <dbReference type="ARBA" id="ARBA00022737"/>
    </source>
</evidence>
<dbReference type="EMBL" id="JAXIOK010000021">
    <property type="protein sequence ID" value="KAK4745890.1"/>
    <property type="molecule type" value="Genomic_DNA"/>
</dbReference>
<evidence type="ECO:0000256" key="1">
    <source>
        <dbReference type="ARBA" id="ARBA00003291"/>
    </source>
</evidence>
<keyword evidence="3" id="KW-0677">Repeat</keyword>
<dbReference type="InterPro" id="IPR002048">
    <property type="entry name" value="EF_hand_dom"/>
</dbReference>
<gene>
    <name evidence="6" type="ORF">SAY87_012202</name>
</gene>
<dbReference type="PANTHER" id="PTHR10891">
    <property type="entry name" value="EF-HAND CALCIUM-BINDING DOMAIN CONTAINING PROTEIN"/>
    <property type="match status" value="1"/>
</dbReference>
<feature type="domain" description="EF-hand" evidence="5">
    <location>
        <begin position="166"/>
        <end position="201"/>
    </location>
</feature>
<dbReference type="SMART" id="SM00054">
    <property type="entry name" value="EFh"/>
    <property type="match status" value="3"/>
</dbReference>
<dbReference type="PROSITE" id="PS50222">
    <property type="entry name" value="EF_HAND_2"/>
    <property type="match status" value="3"/>
</dbReference>
<name>A0AAN7GN76_9MYRT</name>
<feature type="domain" description="EF-hand" evidence="5">
    <location>
        <begin position="42"/>
        <end position="77"/>
    </location>
</feature>
<dbReference type="Proteomes" id="UP001345219">
    <property type="component" value="Chromosome 10"/>
</dbReference>
<dbReference type="CDD" id="cd00051">
    <property type="entry name" value="EFh"/>
    <property type="match status" value="1"/>
</dbReference>
<feature type="domain" description="EF-hand" evidence="5">
    <location>
        <begin position="128"/>
        <end position="163"/>
    </location>
</feature>
<evidence type="ECO:0000256" key="4">
    <source>
        <dbReference type="ARBA" id="ARBA00022837"/>
    </source>
</evidence>
<evidence type="ECO:0000313" key="7">
    <source>
        <dbReference type="Proteomes" id="UP001345219"/>
    </source>
</evidence>
<comment type="caution">
    <text evidence="6">The sequence shown here is derived from an EMBL/GenBank/DDBJ whole genome shotgun (WGS) entry which is preliminary data.</text>
</comment>
<dbReference type="InterPro" id="IPR039647">
    <property type="entry name" value="EF_hand_pair_protein_CML-like"/>
</dbReference>
<organism evidence="6 7">
    <name type="scientific">Trapa incisa</name>
    <dbReference type="NCBI Taxonomy" id="236973"/>
    <lineage>
        <taxon>Eukaryota</taxon>
        <taxon>Viridiplantae</taxon>
        <taxon>Streptophyta</taxon>
        <taxon>Embryophyta</taxon>
        <taxon>Tracheophyta</taxon>
        <taxon>Spermatophyta</taxon>
        <taxon>Magnoliopsida</taxon>
        <taxon>eudicotyledons</taxon>
        <taxon>Gunneridae</taxon>
        <taxon>Pentapetalae</taxon>
        <taxon>rosids</taxon>
        <taxon>malvids</taxon>
        <taxon>Myrtales</taxon>
        <taxon>Lythraceae</taxon>
        <taxon>Trapa</taxon>
    </lineage>
</organism>
<keyword evidence="2" id="KW-0479">Metal-binding</keyword>
<dbReference type="Pfam" id="PF13499">
    <property type="entry name" value="EF-hand_7"/>
    <property type="match status" value="1"/>
</dbReference>
<sequence length="202" mass="22347">MEVSANPIEMESVNGHCSPPSASGYRINRASAASFRLRSPSLNSLRLRRIFDLFDKNGDGTITVLELSQVLSTLGLDADLSDLESTIMAHIRPGNSGLLFQDFASLHRWLDNTFFGSCEELLADSNAQDESDLSEAFRVFDEDGDGYISARELQAVLGKLGLPEGKEIARVQQMIVSVDRNHDGRVDFIEFKEMMRGVMAKT</sequence>
<dbReference type="GO" id="GO:0005737">
    <property type="term" value="C:cytoplasm"/>
    <property type="evidence" value="ECO:0007669"/>
    <property type="project" value="UniProtKB-ARBA"/>
</dbReference>
<dbReference type="InterPro" id="IPR011992">
    <property type="entry name" value="EF-hand-dom_pair"/>
</dbReference>
<reference evidence="6 7" key="1">
    <citation type="journal article" date="2023" name="Hortic Res">
        <title>Pangenome of water caltrop reveals structural variations and asymmetric subgenome divergence after allopolyploidization.</title>
        <authorList>
            <person name="Zhang X."/>
            <person name="Chen Y."/>
            <person name="Wang L."/>
            <person name="Yuan Y."/>
            <person name="Fang M."/>
            <person name="Shi L."/>
            <person name="Lu R."/>
            <person name="Comes H.P."/>
            <person name="Ma Y."/>
            <person name="Chen Y."/>
            <person name="Huang G."/>
            <person name="Zhou Y."/>
            <person name="Zheng Z."/>
            <person name="Qiu Y."/>
        </authorList>
    </citation>
    <scope>NUCLEOTIDE SEQUENCE [LARGE SCALE GENOMIC DNA]</scope>
    <source>
        <tissue evidence="6">Roots</tissue>
    </source>
</reference>
<proteinExistence type="predicted"/>
<keyword evidence="7" id="KW-1185">Reference proteome</keyword>
<dbReference type="PROSITE" id="PS00018">
    <property type="entry name" value="EF_HAND_1"/>
    <property type="match status" value="3"/>
</dbReference>
<evidence type="ECO:0000313" key="6">
    <source>
        <dbReference type="EMBL" id="KAK4745890.1"/>
    </source>
</evidence>